<feature type="region of interest" description="Disordered" evidence="1">
    <location>
        <begin position="43"/>
        <end position="67"/>
    </location>
</feature>
<comment type="caution">
    <text evidence="4">The sequence shown here is derived from an EMBL/GenBank/DDBJ whole genome shotgun (WGS) entry which is preliminary data.</text>
</comment>
<evidence type="ECO:0000313" key="3">
    <source>
        <dbReference type="EMBL" id="GAT07564.1"/>
    </source>
</evidence>
<organism evidence="4 6">
    <name type="scientific">Mycolicibacterium novocastrense</name>
    <name type="common">Mycobacterium novocastrense</name>
    <dbReference type="NCBI Taxonomy" id="59813"/>
    <lineage>
        <taxon>Bacteria</taxon>
        <taxon>Bacillati</taxon>
        <taxon>Actinomycetota</taxon>
        <taxon>Actinomycetes</taxon>
        <taxon>Mycobacteriales</taxon>
        <taxon>Mycobacteriaceae</taxon>
        <taxon>Mycolicibacterium</taxon>
    </lineage>
</organism>
<keyword evidence="2" id="KW-1133">Transmembrane helix</keyword>
<feature type="transmembrane region" description="Helical" evidence="2">
    <location>
        <begin position="12"/>
        <end position="31"/>
    </location>
</feature>
<gene>
    <name evidence="4" type="ORF">H7I77_23095</name>
    <name evidence="3" type="ORF">RMCN_0697</name>
</gene>
<dbReference type="AlphaFoldDB" id="A0AAW5SPX7"/>
<proteinExistence type="predicted"/>
<evidence type="ECO:0000313" key="4">
    <source>
        <dbReference type="EMBL" id="MCV7026200.1"/>
    </source>
</evidence>
<keyword evidence="2" id="KW-0472">Membrane</keyword>
<reference evidence="3 5" key="1">
    <citation type="journal article" date="2016" name="Genome Announc.">
        <title>Draft Genome Sequences of Five Rapidly Growing Mycobacterium Species, M. thermoresistibile, M. fortuitum subsp. acetamidolyticum, M. canariasense, M. brisbanense, and M. novocastrense.</title>
        <authorList>
            <person name="Katahira K."/>
            <person name="Ogura Y."/>
            <person name="Gotoh Y."/>
            <person name="Hayashi T."/>
        </authorList>
    </citation>
    <scope>NUCLEOTIDE SEQUENCE [LARGE SCALE GENOMIC DNA]</scope>
    <source>
        <strain evidence="3 5">JCM18114</strain>
    </source>
</reference>
<dbReference type="Proteomes" id="UP000069773">
    <property type="component" value="Unassembled WGS sequence"/>
</dbReference>
<dbReference type="Proteomes" id="UP001207528">
    <property type="component" value="Unassembled WGS sequence"/>
</dbReference>
<dbReference type="RefSeq" id="WP_131808494.1">
    <property type="nucleotide sequence ID" value="NZ_BCTA01000011.1"/>
</dbReference>
<dbReference type="EMBL" id="JACKTI010000061">
    <property type="protein sequence ID" value="MCV7026200.1"/>
    <property type="molecule type" value="Genomic_DNA"/>
</dbReference>
<keyword evidence="5" id="KW-1185">Reference proteome</keyword>
<evidence type="ECO:0000256" key="2">
    <source>
        <dbReference type="SAM" id="Phobius"/>
    </source>
</evidence>
<keyword evidence="2" id="KW-0812">Transmembrane</keyword>
<protein>
    <submittedName>
        <fullName evidence="4">Uncharacterized protein</fullName>
    </submittedName>
</protein>
<evidence type="ECO:0000313" key="6">
    <source>
        <dbReference type="Proteomes" id="UP001207528"/>
    </source>
</evidence>
<evidence type="ECO:0000256" key="1">
    <source>
        <dbReference type="SAM" id="MobiDB-lite"/>
    </source>
</evidence>
<reference evidence="4" key="3">
    <citation type="journal article" date="2022" name="BMC Genomics">
        <title>Comparative genome analysis of mycobacteria focusing on tRNA and non-coding RNA.</title>
        <authorList>
            <person name="Behra P.R.K."/>
            <person name="Pettersson B.M.F."/>
            <person name="Ramesh M."/>
            <person name="Das S."/>
            <person name="Dasgupta S."/>
            <person name="Kirsebom L.A."/>
        </authorList>
    </citation>
    <scope>NUCLEOTIDE SEQUENCE</scope>
    <source>
        <strain evidence="4">DSM 44203</strain>
    </source>
</reference>
<reference evidence="4" key="2">
    <citation type="submission" date="2020-07" db="EMBL/GenBank/DDBJ databases">
        <authorList>
            <person name="Pettersson B.M.F."/>
            <person name="Behra P.R.K."/>
            <person name="Ramesh M."/>
            <person name="Das S."/>
            <person name="Dasgupta S."/>
            <person name="Kirsebom L.A."/>
        </authorList>
    </citation>
    <scope>NUCLEOTIDE SEQUENCE</scope>
    <source>
        <strain evidence="4">DSM 44203</strain>
    </source>
</reference>
<evidence type="ECO:0000313" key="5">
    <source>
        <dbReference type="Proteomes" id="UP000069773"/>
    </source>
</evidence>
<dbReference type="EMBL" id="BCTA01000011">
    <property type="protein sequence ID" value="GAT07564.1"/>
    <property type="molecule type" value="Genomic_DNA"/>
</dbReference>
<sequence length="67" mass="6939">MGNHEGMDPDTLVAMAGLTALGAAVFTGAIWDSPLVSAPARLGRQQRPYGKHAMPVGTTSKAREFAG</sequence>
<name>A0AAW5SPX7_MYCNV</name>
<accession>A0AAW5SPX7</accession>